<organism evidence="1">
    <name type="scientific">Variovorax paradoxus</name>
    <dbReference type="NCBI Taxonomy" id="34073"/>
    <lineage>
        <taxon>Bacteria</taxon>
        <taxon>Pseudomonadati</taxon>
        <taxon>Pseudomonadota</taxon>
        <taxon>Betaproteobacteria</taxon>
        <taxon>Burkholderiales</taxon>
        <taxon>Comamonadaceae</taxon>
        <taxon>Variovorax</taxon>
    </lineage>
</organism>
<sequence length="117" mass="12737">MSEPGHFPTLGCGGIAHPANREDLSVFSTKIQRGVHANEMPIEYLLEIEHSPFPLRVKQPDAIKSIAVLKAVGLVEADIYPPLDLCARFGDYQLAVVSGITARGREELVREWGVAGT</sequence>
<reference evidence="1" key="1">
    <citation type="submission" date="2019-12" db="EMBL/GenBank/DDBJ databases">
        <authorList>
            <person name="Cremers G."/>
        </authorList>
    </citation>
    <scope>NUCLEOTIDE SEQUENCE</scope>
    <source>
        <strain evidence="1">Vvax</strain>
    </source>
</reference>
<dbReference type="AlphaFoldDB" id="A0A679JW69"/>
<dbReference type="EMBL" id="LR743508">
    <property type="protein sequence ID" value="CAA2110561.1"/>
    <property type="molecule type" value="Genomic_DNA"/>
</dbReference>
<proteinExistence type="predicted"/>
<protein>
    <submittedName>
        <fullName evidence="1">Uncharacterized protein</fullName>
    </submittedName>
</protein>
<accession>A0A679JW69</accession>
<name>A0A679JW69_VARPD</name>
<gene>
    <name evidence="1" type="ORF">VVAX_06794</name>
</gene>
<evidence type="ECO:0000313" key="1">
    <source>
        <dbReference type="EMBL" id="CAA2110561.1"/>
    </source>
</evidence>